<dbReference type="Pfam" id="PF03861">
    <property type="entry name" value="ANTAR"/>
    <property type="match status" value="1"/>
</dbReference>
<keyword evidence="2" id="KW-0418">Kinase</keyword>
<dbReference type="InterPro" id="IPR012074">
    <property type="entry name" value="GAF_ANTAR"/>
</dbReference>
<feature type="domain" description="ANTAR" evidence="5">
    <location>
        <begin position="138"/>
        <end position="199"/>
    </location>
</feature>
<dbReference type="Gene3D" id="3.30.450.40">
    <property type="match status" value="1"/>
</dbReference>
<keyword evidence="7" id="KW-1185">Reference proteome</keyword>
<dbReference type="InterPro" id="IPR003018">
    <property type="entry name" value="GAF"/>
</dbReference>
<dbReference type="InterPro" id="IPR029016">
    <property type="entry name" value="GAF-like_dom_sf"/>
</dbReference>
<dbReference type="SMART" id="SM01012">
    <property type="entry name" value="ANTAR"/>
    <property type="match status" value="1"/>
</dbReference>
<accession>A0A4R5CS83</accession>
<dbReference type="AlphaFoldDB" id="A0A4R5CS83"/>
<dbReference type="SUPFAM" id="SSF55781">
    <property type="entry name" value="GAF domain-like"/>
    <property type="match status" value="1"/>
</dbReference>
<dbReference type="EMBL" id="SMKZ01000033">
    <property type="protein sequence ID" value="TDE03136.1"/>
    <property type="molecule type" value="Genomic_DNA"/>
</dbReference>
<dbReference type="InterPro" id="IPR011006">
    <property type="entry name" value="CheY-like_superfamily"/>
</dbReference>
<dbReference type="InterPro" id="IPR005561">
    <property type="entry name" value="ANTAR"/>
</dbReference>
<dbReference type="Gene3D" id="1.10.10.10">
    <property type="entry name" value="Winged helix-like DNA-binding domain superfamily/Winged helix DNA-binding domain"/>
    <property type="match status" value="1"/>
</dbReference>
<dbReference type="PIRSF" id="PIRSF036625">
    <property type="entry name" value="GAF_ANTAR"/>
    <property type="match status" value="1"/>
</dbReference>
<evidence type="ECO:0000256" key="4">
    <source>
        <dbReference type="ARBA" id="ARBA00023163"/>
    </source>
</evidence>
<dbReference type="Pfam" id="PF13185">
    <property type="entry name" value="GAF_2"/>
    <property type="match status" value="1"/>
</dbReference>
<dbReference type="PROSITE" id="PS50921">
    <property type="entry name" value="ANTAR"/>
    <property type="match status" value="1"/>
</dbReference>
<dbReference type="OrthoDB" id="3683444at2"/>
<evidence type="ECO:0000256" key="2">
    <source>
        <dbReference type="ARBA" id="ARBA00022777"/>
    </source>
</evidence>
<protein>
    <submittedName>
        <fullName evidence="6">ANTAR domain-containing protein</fullName>
    </submittedName>
</protein>
<sequence>MLAPRVVDLLGITACGVALVDHHGTLSVVAASSEKTRLLELFQIQSSEGPSLDCYRTGLPVHEPDLPSAVERWPNFAPAARDAGFSAVHALPLRLRDTVIGTMNLFGSAADALEGEAVALAQAFADVATIGILHERTVREYELVAEQLQSALNSRILIEQAKGVLAERLSLSVDEAFAWLRDNARRHNRKLHDVAAAVVDGSVDLDGKIR</sequence>
<keyword evidence="1" id="KW-0808">Transferase</keyword>
<name>A0A4R5CS83_9ACTN</name>
<dbReference type="GO" id="GO:0003723">
    <property type="term" value="F:RNA binding"/>
    <property type="evidence" value="ECO:0007669"/>
    <property type="project" value="InterPro"/>
</dbReference>
<dbReference type="InterPro" id="IPR036388">
    <property type="entry name" value="WH-like_DNA-bd_sf"/>
</dbReference>
<evidence type="ECO:0000313" key="7">
    <source>
        <dbReference type="Proteomes" id="UP000294739"/>
    </source>
</evidence>
<dbReference type="SUPFAM" id="SSF52172">
    <property type="entry name" value="CheY-like"/>
    <property type="match status" value="1"/>
</dbReference>
<comment type="caution">
    <text evidence="6">The sequence shown here is derived from an EMBL/GenBank/DDBJ whole genome shotgun (WGS) entry which is preliminary data.</text>
</comment>
<organism evidence="6 7">
    <name type="scientific">Jiangella asiatica</name>
    <dbReference type="NCBI Taxonomy" id="2530372"/>
    <lineage>
        <taxon>Bacteria</taxon>
        <taxon>Bacillati</taxon>
        <taxon>Actinomycetota</taxon>
        <taxon>Actinomycetes</taxon>
        <taxon>Jiangellales</taxon>
        <taxon>Jiangellaceae</taxon>
        <taxon>Jiangella</taxon>
    </lineage>
</organism>
<evidence type="ECO:0000256" key="1">
    <source>
        <dbReference type="ARBA" id="ARBA00022679"/>
    </source>
</evidence>
<keyword evidence="3" id="KW-0805">Transcription regulation</keyword>
<dbReference type="InParanoid" id="A0A4R5CS83"/>
<reference evidence="6 7" key="1">
    <citation type="submission" date="2019-03" db="EMBL/GenBank/DDBJ databases">
        <title>Draft genome sequences of novel Actinobacteria.</title>
        <authorList>
            <person name="Sahin N."/>
            <person name="Ay H."/>
            <person name="Saygin H."/>
        </authorList>
    </citation>
    <scope>NUCLEOTIDE SEQUENCE [LARGE SCALE GENOMIC DNA]</scope>
    <source>
        <strain evidence="6 7">5K138</strain>
    </source>
</reference>
<gene>
    <name evidence="6" type="ORF">E1269_20980</name>
</gene>
<evidence type="ECO:0000256" key="3">
    <source>
        <dbReference type="ARBA" id="ARBA00023015"/>
    </source>
</evidence>
<dbReference type="Proteomes" id="UP000294739">
    <property type="component" value="Unassembled WGS sequence"/>
</dbReference>
<evidence type="ECO:0000259" key="5">
    <source>
        <dbReference type="PROSITE" id="PS50921"/>
    </source>
</evidence>
<dbReference type="GO" id="GO:0016301">
    <property type="term" value="F:kinase activity"/>
    <property type="evidence" value="ECO:0007669"/>
    <property type="project" value="UniProtKB-KW"/>
</dbReference>
<evidence type="ECO:0000313" key="6">
    <source>
        <dbReference type="EMBL" id="TDE03136.1"/>
    </source>
</evidence>
<keyword evidence="4" id="KW-0804">Transcription</keyword>
<proteinExistence type="predicted"/>